<evidence type="ECO:0000313" key="3">
    <source>
        <dbReference type="Proteomes" id="UP001595826"/>
    </source>
</evidence>
<evidence type="ECO:0000259" key="1">
    <source>
        <dbReference type="Pfam" id="PF08818"/>
    </source>
</evidence>
<sequence>MNHKVNEYIASQKEWKKELLALRKILSELPLQEEIKWGIPAYIYKNKNILGMSAFKNYCGLWFHHGVFLKDEHQLLINAQKDKTKGLRQMRFNSIEEMDLKIIKQYVIEAIENAEAGREIKPKRNTKPIIIPEELQKELSTNNELKNCFNDFTLSKQREFCEYISSAKKDATKHRRLEKVISLILNKKGLYDKYKNC</sequence>
<name>A0ABV8RBR6_9FLAO</name>
<dbReference type="Proteomes" id="UP001595826">
    <property type="component" value="Unassembled WGS sequence"/>
</dbReference>
<comment type="caution">
    <text evidence="2">The sequence shown here is derived from an EMBL/GenBank/DDBJ whole genome shotgun (WGS) entry which is preliminary data.</text>
</comment>
<proteinExistence type="predicted"/>
<gene>
    <name evidence="2" type="ORF">ACFOWD_10630</name>
</gene>
<dbReference type="InterPro" id="IPR016786">
    <property type="entry name" value="YdeI_bac"/>
</dbReference>
<dbReference type="PIRSF" id="PIRSF021308">
    <property type="entry name" value="UCP021308"/>
    <property type="match status" value="1"/>
</dbReference>
<dbReference type="Pfam" id="PF13376">
    <property type="entry name" value="OmdA"/>
    <property type="match status" value="1"/>
</dbReference>
<dbReference type="Gene3D" id="3.90.1150.200">
    <property type="match status" value="1"/>
</dbReference>
<protein>
    <submittedName>
        <fullName evidence="2">YdeI family protein</fullName>
    </submittedName>
</protein>
<dbReference type="RefSeq" id="WP_377410423.1">
    <property type="nucleotide sequence ID" value="NZ_JBHSCY010000002.1"/>
</dbReference>
<feature type="domain" description="YdhG-like" evidence="1">
    <location>
        <begin position="15"/>
        <end position="111"/>
    </location>
</feature>
<dbReference type="Pfam" id="PF08818">
    <property type="entry name" value="DUF1801"/>
    <property type="match status" value="1"/>
</dbReference>
<dbReference type="InterPro" id="IPR014922">
    <property type="entry name" value="YdhG-like"/>
</dbReference>
<dbReference type="SUPFAM" id="SSF159888">
    <property type="entry name" value="YdhG-like"/>
    <property type="match status" value="1"/>
</dbReference>
<evidence type="ECO:0000313" key="2">
    <source>
        <dbReference type="EMBL" id="MFC4269363.1"/>
    </source>
</evidence>
<accession>A0ABV8RBR6</accession>
<reference evidence="3" key="1">
    <citation type="journal article" date="2019" name="Int. J. Syst. Evol. Microbiol.">
        <title>The Global Catalogue of Microorganisms (GCM) 10K type strain sequencing project: providing services to taxonomists for standard genome sequencing and annotation.</title>
        <authorList>
            <consortium name="The Broad Institute Genomics Platform"/>
            <consortium name="The Broad Institute Genome Sequencing Center for Infectious Disease"/>
            <person name="Wu L."/>
            <person name="Ma J."/>
        </authorList>
    </citation>
    <scope>NUCLEOTIDE SEQUENCE [LARGE SCALE GENOMIC DNA]</scope>
    <source>
        <strain evidence="3">CECT 8655</strain>
    </source>
</reference>
<keyword evidence="3" id="KW-1185">Reference proteome</keyword>
<organism evidence="2 3">
    <name type="scientific">Polaribacter marinivivus</name>
    <dbReference type="NCBI Taxonomy" id="1524260"/>
    <lineage>
        <taxon>Bacteria</taxon>
        <taxon>Pseudomonadati</taxon>
        <taxon>Bacteroidota</taxon>
        <taxon>Flavobacteriia</taxon>
        <taxon>Flavobacteriales</taxon>
        <taxon>Flavobacteriaceae</taxon>
    </lineage>
</organism>
<dbReference type="EMBL" id="JBHSCY010000002">
    <property type="protein sequence ID" value="MFC4269363.1"/>
    <property type="molecule type" value="Genomic_DNA"/>
</dbReference>